<sequence>MLQITYFILCILGFTLPLSQFIPFLVEHGLNLELFIQELFINQISAFFGMDVIVSAVVVITMIFAEGRRIKMSNLWIPIACLTVGVSFSLPVFLFMRQRHLIKNNMPEFIEHPQILTK</sequence>
<dbReference type="Pfam" id="PF11196">
    <property type="entry name" value="DUF2834"/>
    <property type="match status" value="1"/>
</dbReference>
<evidence type="ECO:0000313" key="3">
    <source>
        <dbReference type="Proteomes" id="UP000218238"/>
    </source>
</evidence>
<evidence type="ECO:0008006" key="4">
    <source>
        <dbReference type="Google" id="ProtNLM"/>
    </source>
</evidence>
<dbReference type="OrthoDB" id="2619901at2"/>
<evidence type="ECO:0000313" key="2">
    <source>
        <dbReference type="EMBL" id="PAX59932.1"/>
    </source>
</evidence>
<feature type="transmembrane region" description="Helical" evidence="1">
    <location>
        <begin position="76"/>
        <end position="96"/>
    </location>
</feature>
<proteinExistence type="predicted"/>
<comment type="caution">
    <text evidence="2">The sequence shown here is derived from an EMBL/GenBank/DDBJ whole genome shotgun (WGS) entry which is preliminary data.</text>
</comment>
<evidence type="ECO:0000256" key="1">
    <source>
        <dbReference type="SAM" id="Phobius"/>
    </source>
</evidence>
<name>A0A2A2TNB9_9CYAN</name>
<protein>
    <recommendedName>
        <fullName evidence="4">DUF2834 domain-containing protein</fullName>
    </recommendedName>
</protein>
<keyword evidence="1" id="KW-0812">Transmembrane</keyword>
<keyword evidence="1" id="KW-1133">Transmembrane helix</keyword>
<dbReference type="Proteomes" id="UP000218238">
    <property type="component" value="Unassembled WGS sequence"/>
</dbReference>
<dbReference type="InterPro" id="IPR021362">
    <property type="entry name" value="DUF2834"/>
</dbReference>
<dbReference type="AlphaFoldDB" id="A0A2A2TNB9"/>
<accession>A0A2A2TNB9</accession>
<gene>
    <name evidence="2" type="ORF">CK510_04655</name>
</gene>
<keyword evidence="3" id="KW-1185">Reference proteome</keyword>
<feature type="transmembrane region" description="Helical" evidence="1">
    <location>
        <begin position="46"/>
        <end position="64"/>
    </location>
</feature>
<organism evidence="2 3">
    <name type="scientific">Brunnivagina elsteri CCALA 953</name>
    <dbReference type="NCBI Taxonomy" id="987040"/>
    <lineage>
        <taxon>Bacteria</taxon>
        <taxon>Bacillati</taxon>
        <taxon>Cyanobacteriota</taxon>
        <taxon>Cyanophyceae</taxon>
        <taxon>Nostocales</taxon>
        <taxon>Calotrichaceae</taxon>
        <taxon>Brunnivagina</taxon>
    </lineage>
</organism>
<reference evidence="2 3" key="1">
    <citation type="submission" date="2017-08" db="EMBL/GenBank/DDBJ databases">
        <title>Draft genome sequence of filamentous cyanobacterium Calothrix elsteri CCALA 953.</title>
        <authorList>
            <person name="Gagunashvili A.N."/>
            <person name="Elster J."/>
            <person name="Andresson O.S."/>
        </authorList>
    </citation>
    <scope>NUCLEOTIDE SEQUENCE [LARGE SCALE GENOMIC DNA]</scope>
    <source>
        <strain evidence="2 3">CCALA 953</strain>
    </source>
</reference>
<feature type="transmembrane region" description="Helical" evidence="1">
    <location>
        <begin position="6"/>
        <end position="26"/>
    </location>
</feature>
<dbReference type="RefSeq" id="WP_095720582.1">
    <property type="nucleotide sequence ID" value="NZ_NTFS01000030.1"/>
</dbReference>
<keyword evidence="1" id="KW-0472">Membrane</keyword>
<dbReference type="EMBL" id="NTFS01000030">
    <property type="protein sequence ID" value="PAX59932.1"/>
    <property type="molecule type" value="Genomic_DNA"/>
</dbReference>